<feature type="compositionally biased region" description="Polar residues" evidence="1">
    <location>
        <begin position="24"/>
        <end position="42"/>
    </location>
</feature>
<dbReference type="Proteomes" id="UP000192368">
    <property type="component" value="Unassembled WGS sequence"/>
</dbReference>
<dbReference type="STRING" id="573058.SAMN00017477_1799"/>
<reference evidence="4" key="1">
    <citation type="submission" date="2017-04" db="EMBL/GenBank/DDBJ databases">
        <authorList>
            <person name="Varghese N."/>
            <person name="Submissions S."/>
        </authorList>
    </citation>
    <scope>NUCLEOTIDE SEQUENCE [LARGE SCALE GENOMIC DNA]</scope>
    <source>
        <strain evidence="4">DSM 20463</strain>
    </source>
</reference>
<dbReference type="PROSITE" id="PS51257">
    <property type="entry name" value="PROKAR_LIPOPROTEIN"/>
    <property type="match status" value="1"/>
</dbReference>
<keyword evidence="2" id="KW-0732">Signal</keyword>
<keyword evidence="4" id="KW-1185">Reference proteome</keyword>
<evidence type="ECO:0000256" key="2">
    <source>
        <dbReference type="SAM" id="SignalP"/>
    </source>
</evidence>
<protein>
    <recommendedName>
        <fullName evidence="5">Lipoprotein</fullName>
    </recommendedName>
</protein>
<dbReference type="EMBL" id="FWWR01000011">
    <property type="protein sequence ID" value="SMB91402.1"/>
    <property type="molecule type" value="Genomic_DNA"/>
</dbReference>
<sequence length="258" mass="28542">MKKLIITTLMLSLMLSACNKNPAEPTSNSTKSSSVEVLTNQNDGEKVTKAEDTTDEKDKKNTEDSETKKDEVKDTNIASLIKSADYISRIRVTAVGTSTDVNFIEDYKGDLSNIVLDIPKGLKENREYILFYTDGKDGKIVPVSEDSAFIELSGVDDSRLKYLDREFGVKSTPGIVETTDSKKSTTKDSKDSTTKKDTTKTTTKDTTKTTTKETKSSTTEDKTTKETVKSTKETKPSTTDEKTTKDTKTTKETTTKEK</sequence>
<proteinExistence type="predicted"/>
<gene>
    <name evidence="3" type="ORF">SAMN00017477_1799</name>
</gene>
<dbReference type="OrthoDB" id="1697453at2"/>
<feature type="compositionally biased region" description="Basic and acidic residues" evidence="1">
    <location>
        <begin position="179"/>
        <end position="258"/>
    </location>
</feature>
<organism evidence="3 4">
    <name type="scientific">Peptoniphilus asaccharolyticus DSM 20463</name>
    <dbReference type="NCBI Taxonomy" id="573058"/>
    <lineage>
        <taxon>Bacteria</taxon>
        <taxon>Bacillati</taxon>
        <taxon>Bacillota</taxon>
        <taxon>Tissierellia</taxon>
        <taxon>Tissierellales</taxon>
        <taxon>Peptoniphilaceae</taxon>
        <taxon>Peptoniphilus</taxon>
    </lineage>
</organism>
<feature type="region of interest" description="Disordered" evidence="1">
    <location>
        <begin position="174"/>
        <end position="258"/>
    </location>
</feature>
<name>A0A1W1VDE7_PEPAS</name>
<evidence type="ECO:0000313" key="3">
    <source>
        <dbReference type="EMBL" id="SMB91402.1"/>
    </source>
</evidence>
<dbReference type="AlphaFoldDB" id="A0A1W1VDE7"/>
<evidence type="ECO:0000256" key="1">
    <source>
        <dbReference type="SAM" id="MobiDB-lite"/>
    </source>
</evidence>
<accession>A0A1W1VDE7</accession>
<feature type="compositionally biased region" description="Basic and acidic residues" evidence="1">
    <location>
        <begin position="43"/>
        <end position="70"/>
    </location>
</feature>
<evidence type="ECO:0000313" key="4">
    <source>
        <dbReference type="Proteomes" id="UP000192368"/>
    </source>
</evidence>
<evidence type="ECO:0008006" key="5">
    <source>
        <dbReference type="Google" id="ProtNLM"/>
    </source>
</evidence>
<feature type="chain" id="PRO_5038554254" description="Lipoprotein" evidence="2">
    <location>
        <begin position="20"/>
        <end position="258"/>
    </location>
</feature>
<dbReference type="RefSeq" id="WP_084231329.1">
    <property type="nucleotide sequence ID" value="NZ_FWWR01000011.1"/>
</dbReference>
<feature type="region of interest" description="Disordered" evidence="1">
    <location>
        <begin position="20"/>
        <end position="70"/>
    </location>
</feature>
<feature type="signal peptide" evidence="2">
    <location>
        <begin position="1"/>
        <end position="19"/>
    </location>
</feature>